<reference evidence="1 2" key="1">
    <citation type="submission" date="2013-01" db="EMBL/GenBank/DDBJ databases">
        <authorList>
            <person name="Harkins D.M."/>
            <person name="Durkin A.S."/>
            <person name="Brinkac L.M."/>
            <person name="Haft D.H."/>
            <person name="Selengut J.D."/>
            <person name="Sanka R."/>
            <person name="DePew J."/>
            <person name="Purushe J."/>
            <person name="Tulsiani S.M."/>
            <person name="Graham G.C."/>
            <person name="Burns M.-A."/>
            <person name="Dohnt M.F."/>
            <person name="Smythe L.D."/>
            <person name="McKay D.B."/>
            <person name="Craig S.B."/>
            <person name="Vinetz J.M."/>
            <person name="Sutton G.G."/>
            <person name="Nierman W.C."/>
            <person name="Fouts D.E."/>
        </authorList>
    </citation>
    <scope>NUCLEOTIDE SEQUENCE [LARGE SCALE GENOMIC DNA]</scope>
    <source>
        <strain evidence="1 2">LT2116</strain>
    </source>
</reference>
<evidence type="ECO:0000313" key="2">
    <source>
        <dbReference type="Proteomes" id="UP000011770"/>
    </source>
</evidence>
<gene>
    <name evidence="1" type="ORF">LEP1GSC188_3347</name>
</gene>
<proteinExistence type="predicted"/>
<sequence>MILYLFLLNASIGNFSKLYCMLPFATNRFDFDDGISKSEIQKLCANPKIKYIQTRSATTDPIK</sequence>
<dbReference type="AlphaFoldDB" id="M3GZ32"/>
<protein>
    <submittedName>
        <fullName evidence="1">Uncharacterized protein</fullName>
    </submittedName>
</protein>
<organism evidence="1 2">
    <name type="scientific">Leptospira weilii serovar Topaz str. LT2116</name>
    <dbReference type="NCBI Taxonomy" id="1088540"/>
    <lineage>
        <taxon>Bacteria</taxon>
        <taxon>Pseudomonadati</taxon>
        <taxon>Spirochaetota</taxon>
        <taxon>Spirochaetia</taxon>
        <taxon>Leptospirales</taxon>
        <taxon>Leptospiraceae</taxon>
        <taxon>Leptospira</taxon>
    </lineage>
</organism>
<dbReference type="Proteomes" id="UP000011770">
    <property type="component" value="Unassembled WGS sequence"/>
</dbReference>
<dbReference type="EMBL" id="AHOR02000026">
    <property type="protein sequence ID" value="EMF82141.1"/>
    <property type="molecule type" value="Genomic_DNA"/>
</dbReference>
<name>M3GZ32_9LEPT</name>
<comment type="caution">
    <text evidence="1">The sequence shown here is derived from an EMBL/GenBank/DDBJ whole genome shotgun (WGS) entry which is preliminary data.</text>
</comment>
<evidence type="ECO:0000313" key="1">
    <source>
        <dbReference type="EMBL" id="EMF82141.1"/>
    </source>
</evidence>
<accession>M3GZ32</accession>